<keyword evidence="2" id="KW-0560">Oxidoreductase</keyword>
<dbReference type="GO" id="GO:0046872">
    <property type="term" value="F:metal ion binding"/>
    <property type="evidence" value="ECO:0007669"/>
    <property type="project" value="UniProtKB-KW"/>
</dbReference>
<reference evidence="4" key="2">
    <citation type="submission" date="2023-01" db="EMBL/GenBank/DDBJ databases">
        <title>Draft genome sequence of Portibacter lacus strain NBRC 108769.</title>
        <authorList>
            <person name="Sun Q."/>
            <person name="Mori K."/>
        </authorList>
    </citation>
    <scope>NUCLEOTIDE SEQUENCE</scope>
    <source>
        <strain evidence="4">NBRC 108769</strain>
    </source>
</reference>
<comment type="caution">
    <text evidence="4">The sequence shown here is derived from an EMBL/GenBank/DDBJ whole genome shotgun (WGS) entry which is preliminary data.</text>
</comment>
<dbReference type="SUPFAM" id="SSF53659">
    <property type="entry name" value="Isocitrate/Isopropylmalate dehydrogenase-like"/>
    <property type="match status" value="1"/>
</dbReference>
<reference evidence="4" key="1">
    <citation type="journal article" date="2014" name="Int. J. Syst. Evol. Microbiol.">
        <title>Complete genome sequence of Corynebacterium casei LMG S-19264T (=DSM 44701T), isolated from a smear-ripened cheese.</title>
        <authorList>
            <consortium name="US DOE Joint Genome Institute (JGI-PGF)"/>
            <person name="Walter F."/>
            <person name="Albersmeier A."/>
            <person name="Kalinowski J."/>
            <person name="Ruckert C."/>
        </authorList>
    </citation>
    <scope>NUCLEOTIDE SEQUENCE</scope>
    <source>
        <strain evidence="4">NBRC 108769</strain>
    </source>
</reference>
<keyword evidence="5" id="KW-1185">Reference proteome</keyword>
<dbReference type="InterPro" id="IPR005255">
    <property type="entry name" value="PdxA_fam"/>
</dbReference>
<evidence type="ECO:0000313" key="5">
    <source>
        <dbReference type="Proteomes" id="UP001156666"/>
    </source>
</evidence>
<dbReference type="NCBIfam" id="TIGR00557">
    <property type="entry name" value="pdxA"/>
    <property type="match status" value="1"/>
</dbReference>
<dbReference type="Proteomes" id="UP001156666">
    <property type="component" value="Unassembled WGS sequence"/>
</dbReference>
<dbReference type="AlphaFoldDB" id="A0AA37WFU3"/>
<protein>
    <submittedName>
        <fullName evidence="4">4-hydroxythreonine-4-phosphate dehydrogenase</fullName>
    </submittedName>
</protein>
<evidence type="ECO:0000256" key="1">
    <source>
        <dbReference type="ARBA" id="ARBA00022723"/>
    </source>
</evidence>
<sequence length="354" mass="38893">MENIKVGISIGDINGIGPEVIIKALANENLLNNITPIIYGSSKAISYYKNILNIDFNYVNCSDPSKAQAEKVNILNCWQETVQINPGKQEENGGKYAYISLDRAVNDLVENNIDALVTAPIHKKTMKMANFPHPGHTEFVTEKAGKKTSLMLMCSESMRLGLTTAHMPLSEVASHITQELIEEKILQLYETCRSDFGITKPTIAVLGLNPHAGDEGLLGKEEEEIINPVIIKLKKKGNLVYGPFAADGFFGSGQYKKFDGILSMYHDQGLVGFKALSFGQGINYTAGLPVVRTSPDHGTGYEIAGKSIANASSFINALKLAVDVARYRKEFRALEANSLHRKKQQSRTAEEENK</sequence>
<name>A0AA37WFU3_9BACT</name>
<evidence type="ECO:0000256" key="3">
    <source>
        <dbReference type="ARBA" id="ARBA00023027"/>
    </source>
</evidence>
<proteinExistence type="predicted"/>
<dbReference type="GO" id="GO:0016491">
    <property type="term" value="F:oxidoreductase activity"/>
    <property type="evidence" value="ECO:0007669"/>
    <property type="project" value="UniProtKB-KW"/>
</dbReference>
<dbReference type="GO" id="GO:0051287">
    <property type="term" value="F:NAD binding"/>
    <property type="evidence" value="ECO:0007669"/>
    <property type="project" value="InterPro"/>
</dbReference>
<accession>A0AA37WFU3</accession>
<dbReference type="Pfam" id="PF04166">
    <property type="entry name" value="PdxA"/>
    <property type="match status" value="1"/>
</dbReference>
<dbReference type="PANTHER" id="PTHR30004:SF6">
    <property type="entry name" value="D-THREONATE 4-PHOSPHATE DEHYDROGENASE"/>
    <property type="match status" value="1"/>
</dbReference>
<dbReference type="RefSeq" id="WP_235292932.1">
    <property type="nucleotide sequence ID" value="NZ_BSOH01000023.1"/>
</dbReference>
<keyword evidence="3" id="KW-0520">NAD</keyword>
<evidence type="ECO:0000256" key="2">
    <source>
        <dbReference type="ARBA" id="ARBA00023002"/>
    </source>
</evidence>
<keyword evidence="1" id="KW-0479">Metal-binding</keyword>
<dbReference type="Gene3D" id="3.40.718.10">
    <property type="entry name" value="Isopropylmalate Dehydrogenase"/>
    <property type="match status" value="1"/>
</dbReference>
<evidence type="ECO:0000313" key="4">
    <source>
        <dbReference type="EMBL" id="GLR18987.1"/>
    </source>
</evidence>
<dbReference type="PANTHER" id="PTHR30004">
    <property type="entry name" value="4-HYDROXYTHREONINE-4-PHOSPHATE DEHYDROGENASE"/>
    <property type="match status" value="1"/>
</dbReference>
<dbReference type="EMBL" id="BSOH01000023">
    <property type="protein sequence ID" value="GLR18987.1"/>
    <property type="molecule type" value="Genomic_DNA"/>
</dbReference>
<organism evidence="4 5">
    <name type="scientific">Portibacter lacus</name>
    <dbReference type="NCBI Taxonomy" id="1099794"/>
    <lineage>
        <taxon>Bacteria</taxon>
        <taxon>Pseudomonadati</taxon>
        <taxon>Bacteroidota</taxon>
        <taxon>Saprospiria</taxon>
        <taxon>Saprospirales</taxon>
        <taxon>Haliscomenobacteraceae</taxon>
        <taxon>Portibacter</taxon>
    </lineage>
</organism>
<gene>
    <name evidence="4" type="primary">pdxA</name>
    <name evidence="4" type="ORF">GCM10007940_36030</name>
</gene>